<dbReference type="InterPro" id="IPR027477">
    <property type="entry name" value="Succ_DH/fumarate_Rdtase_cat_sf"/>
</dbReference>
<dbReference type="InterPro" id="IPR003953">
    <property type="entry name" value="FAD-dep_OxRdtase_2_FAD-bd"/>
</dbReference>
<dbReference type="InterPro" id="IPR007329">
    <property type="entry name" value="FMN-bd"/>
</dbReference>
<dbReference type="AlphaFoldDB" id="A0A0R2E437"/>
<evidence type="ECO:0000256" key="6">
    <source>
        <dbReference type="ARBA" id="ARBA00022827"/>
    </source>
</evidence>
<dbReference type="SUPFAM" id="SSF56425">
    <property type="entry name" value="Succinate dehydrogenase/fumarate reductase flavoprotein, catalytic domain"/>
    <property type="match status" value="1"/>
</dbReference>
<dbReference type="Gene3D" id="3.50.50.60">
    <property type="entry name" value="FAD/NAD(P)-binding domain"/>
    <property type="match status" value="1"/>
</dbReference>
<feature type="domain" description="FMN-binding" evidence="9">
    <location>
        <begin position="17"/>
        <end position="92"/>
    </location>
</feature>
<comment type="cofactor">
    <cofactor evidence="1">
        <name>FMN</name>
        <dbReference type="ChEBI" id="CHEBI:58210"/>
    </cofactor>
</comment>
<evidence type="ECO:0000256" key="3">
    <source>
        <dbReference type="ARBA" id="ARBA00013137"/>
    </source>
</evidence>
<dbReference type="GO" id="GO:0033765">
    <property type="term" value="F:steroid dehydrogenase activity, acting on the CH-CH group of donors"/>
    <property type="evidence" value="ECO:0007669"/>
    <property type="project" value="UniProtKB-ARBA"/>
</dbReference>
<evidence type="ECO:0000313" key="11">
    <source>
        <dbReference type="Proteomes" id="UP000050898"/>
    </source>
</evidence>
<dbReference type="SUPFAM" id="SSF51905">
    <property type="entry name" value="FAD/NAD(P)-binding domain"/>
    <property type="match status" value="1"/>
</dbReference>
<dbReference type="PANTHER" id="PTHR43400:SF10">
    <property type="entry name" value="3-OXOSTEROID 1-DEHYDROGENASE"/>
    <property type="match status" value="1"/>
</dbReference>
<evidence type="ECO:0000256" key="7">
    <source>
        <dbReference type="ARBA" id="ARBA00023002"/>
    </source>
</evidence>
<dbReference type="Gene3D" id="3.90.700.10">
    <property type="entry name" value="Succinate dehydrogenase/fumarate reductase flavoprotein, catalytic domain"/>
    <property type="match status" value="1"/>
</dbReference>
<accession>A0A0R2E437</accession>
<dbReference type="GO" id="GO:0010181">
    <property type="term" value="F:FMN binding"/>
    <property type="evidence" value="ECO:0007669"/>
    <property type="project" value="InterPro"/>
</dbReference>
<reference evidence="10 11" key="1">
    <citation type="journal article" date="2015" name="Genome Announc.">
        <title>Expanding the biotechnology potential of lactobacilli through comparative genomics of 213 strains and associated genera.</title>
        <authorList>
            <person name="Sun Z."/>
            <person name="Harris H.M."/>
            <person name="McCann A."/>
            <person name="Guo C."/>
            <person name="Argimon S."/>
            <person name="Zhang W."/>
            <person name="Yang X."/>
            <person name="Jeffery I.B."/>
            <person name="Cooney J.C."/>
            <person name="Kagawa T.F."/>
            <person name="Liu W."/>
            <person name="Song Y."/>
            <person name="Salvetti E."/>
            <person name="Wrobel A."/>
            <person name="Rasinkangas P."/>
            <person name="Parkhill J."/>
            <person name="Rea M.C."/>
            <person name="O'Sullivan O."/>
            <person name="Ritari J."/>
            <person name="Douillard F.P."/>
            <person name="Paul Ross R."/>
            <person name="Yang R."/>
            <person name="Briner A.E."/>
            <person name="Felis G.E."/>
            <person name="de Vos W.M."/>
            <person name="Barrangou R."/>
            <person name="Klaenhammer T.R."/>
            <person name="Caufield P.W."/>
            <person name="Cui Y."/>
            <person name="Zhang H."/>
            <person name="O'Toole P.W."/>
        </authorList>
    </citation>
    <scope>NUCLEOTIDE SEQUENCE [LARGE SCALE GENOMIC DNA]</scope>
    <source>
        <strain evidence="10 11">DSM 20444</strain>
    </source>
</reference>
<name>A0A0R2E437_9LACO</name>
<dbReference type="Pfam" id="PF00890">
    <property type="entry name" value="FAD_binding_2"/>
    <property type="match status" value="1"/>
</dbReference>
<protein>
    <recommendedName>
        <fullName evidence="4">Urocanate reductase</fullName>
        <ecNumber evidence="3">1.3.99.33</ecNumber>
    </recommendedName>
</protein>
<dbReference type="SMART" id="SM00900">
    <property type="entry name" value="FMN_bind"/>
    <property type="match status" value="1"/>
</dbReference>
<comment type="caution">
    <text evidence="10">The sequence shown here is derived from an EMBL/GenBank/DDBJ whole genome shotgun (WGS) entry which is preliminary data.</text>
</comment>
<keyword evidence="11" id="KW-1185">Reference proteome</keyword>
<dbReference type="EC" id="1.3.99.33" evidence="3"/>
<dbReference type="Proteomes" id="UP000050898">
    <property type="component" value="Unassembled WGS sequence"/>
</dbReference>
<evidence type="ECO:0000256" key="1">
    <source>
        <dbReference type="ARBA" id="ARBA00001917"/>
    </source>
</evidence>
<proteinExistence type="predicted"/>
<gene>
    <name evidence="10" type="ORF">FD00_GL001199</name>
</gene>
<evidence type="ECO:0000259" key="9">
    <source>
        <dbReference type="SMART" id="SM00900"/>
    </source>
</evidence>
<dbReference type="GO" id="GO:0008202">
    <property type="term" value="P:steroid metabolic process"/>
    <property type="evidence" value="ECO:0007669"/>
    <property type="project" value="UniProtKB-ARBA"/>
</dbReference>
<evidence type="ECO:0000256" key="8">
    <source>
        <dbReference type="ARBA" id="ARBA00049922"/>
    </source>
</evidence>
<keyword evidence="7" id="KW-0560">Oxidoreductase</keyword>
<dbReference type="GO" id="GO:0016020">
    <property type="term" value="C:membrane"/>
    <property type="evidence" value="ECO:0007669"/>
    <property type="project" value="InterPro"/>
</dbReference>
<dbReference type="PANTHER" id="PTHR43400">
    <property type="entry name" value="FUMARATE REDUCTASE"/>
    <property type="match status" value="1"/>
</dbReference>
<organism evidence="10 11">
    <name type="scientific">Liquorilactobacillus mali KCTC 3596 = DSM 20444</name>
    <dbReference type="NCBI Taxonomy" id="1046596"/>
    <lineage>
        <taxon>Bacteria</taxon>
        <taxon>Bacillati</taxon>
        <taxon>Bacillota</taxon>
        <taxon>Bacilli</taxon>
        <taxon>Lactobacillales</taxon>
        <taxon>Lactobacillaceae</taxon>
        <taxon>Liquorilactobacillus</taxon>
    </lineage>
</organism>
<evidence type="ECO:0000256" key="4">
    <source>
        <dbReference type="ARBA" id="ARBA00015872"/>
    </source>
</evidence>
<sequence length="619" mass="68563">MNMPKLKSGTYQIVAKEYEGESIPLKVEIKDNKITKIIPQREMTPGGLEEAVFTRLPEQIIEGQTLEIDTISGASHSRQGLLNAIEKVITQAGGNIDNFHNLNANQWTAEANLTLKSDVDIRKEEYAFWREVPQKIVKEINTDFLIIGAGISGLAAAVQAGSDGMNTLVIEKNGFVAGNGGGVEGIFGINTKMQKAVGIYADKEQIIAKEAEIGQYRVDGSFWVDLVNNSAENIDWLVKQGVKLTKVDDYHGTCMFPTFHWYKDGFASEGYVPFMKKRADELGVKFLLETSAKSIIFEDSKVKGVYAKTAEGMVKINAKATLLATGGVGHNPELIEKQGWSTQNLHYCLMPSNTGDGYQMAMSIGAKDMLKESPEFMMNYIQALPHEGVHLYIDPINGFMSLPSGGPVVWVNQNGKRFVNENVKKYNLLYQRMAICATKVTYQIFTQKIYNKITKNIPNAMAILSKAVEINEGNSLYKSDTIVGLARTVGLPEKDFVTTIKKYNKFAHNGRDEEFAKDADMIVPIEEGPFYIARLDPSNLIGVGGVGSNQNFEVIDDNFEKVDGLYISGMDSTMQYRNVYTITLGGSACAHNVNSGRHASINAKEYIENIDKKYLKSTY</sequence>
<evidence type="ECO:0000313" key="10">
    <source>
        <dbReference type="EMBL" id="KRN11200.1"/>
    </source>
</evidence>
<dbReference type="InterPro" id="IPR050315">
    <property type="entry name" value="FAD-oxidoreductase_2"/>
</dbReference>
<evidence type="ECO:0000256" key="5">
    <source>
        <dbReference type="ARBA" id="ARBA00022630"/>
    </source>
</evidence>
<comment type="cofactor">
    <cofactor evidence="2">
        <name>FAD</name>
        <dbReference type="ChEBI" id="CHEBI:57692"/>
    </cofactor>
</comment>
<dbReference type="PATRIC" id="fig|1046596.6.peg.1283"/>
<dbReference type="EMBL" id="AYYH01000003">
    <property type="protein sequence ID" value="KRN11200.1"/>
    <property type="molecule type" value="Genomic_DNA"/>
</dbReference>
<dbReference type="InterPro" id="IPR036188">
    <property type="entry name" value="FAD/NAD-bd_sf"/>
</dbReference>
<evidence type="ECO:0000256" key="2">
    <source>
        <dbReference type="ARBA" id="ARBA00001974"/>
    </source>
</evidence>
<dbReference type="Gene3D" id="3.90.1010.20">
    <property type="match status" value="1"/>
</dbReference>
<dbReference type="Pfam" id="PF04205">
    <property type="entry name" value="FMN_bind"/>
    <property type="match status" value="1"/>
</dbReference>
<keyword evidence="6" id="KW-0274">FAD</keyword>
<keyword evidence="5" id="KW-0285">Flavoprotein</keyword>
<comment type="catalytic activity">
    <reaction evidence="8">
        <text>dihydrourocanate + A = urocanate + AH2</text>
        <dbReference type="Rhea" id="RHEA:36059"/>
        <dbReference type="ChEBI" id="CHEBI:13193"/>
        <dbReference type="ChEBI" id="CHEBI:17499"/>
        <dbReference type="ChEBI" id="CHEBI:27247"/>
        <dbReference type="ChEBI" id="CHEBI:72991"/>
        <dbReference type="EC" id="1.3.99.33"/>
    </reaction>
</comment>